<sequence length="71" mass="7072">MFPVGGGPAGRRSGGVAHVAFSGWARPGSVASPATRRSPTSPPSGPGSRRGPRASSGPGILTSCVVFHEVF</sequence>
<keyword evidence="3" id="KW-1185">Reference proteome</keyword>
<comment type="caution">
    <text evidence="2">The sequence shown here is derived from an EMBL/GenBank/DDBJ whole genome shotgun (WGS) entry which is preliminary data.</text>
</comment>
<feature type="region of interest" description="Disordered" evidence="1">
    <location>
        <begin position="26"/>
        <end position="60"/>
    </location>
</feature>
<dbReference type="EMBL" id="JAULUE010002046">
    <property type="protein sequence ID" value="KAK5915581.1"/>
    <property type="molecule type" value="Genomic_DNA"/>
</dbReference>
<dbReference type="AlphaFoldDB" id="A0AAN8D2Y5"/>
<evidence type="ECO:0000313" key="2">
    <source>
        <dbReference type="EMBL" id="KAK5915581.1"/>
    </source>
</evidence>
<name>A0AAN8D2Y5_9TELE</name>
<evidence type="ECO:0000313" key="3">
    <source>
        <dbReference type="Proteomes" id="UP001335648"/>
    </source>
</evidence>
<dbReference type="Proteomes" id="UP001335648">
    <property type="component" value="Unassembled WGS sequence"/>
</dbReference>
<evidence type="ECO:0000256" key="1">
    <source>
        <dbReference type="SAM" id="MobiDB-lite"/>
    </source>
</evidence>
<feature type="compositionally biased region" description="Low complexity" evidence="1">
    <location>
        <begin position="46"/>
        <end position="59"/>
    </location>
</feature>
<accession>A0AAN8D2Y5</accession>
<proteinExistence type="predicted"/>
<gene>
    <name evidence="2" type="ORF">CesoFtcFv8_001161</name>
</gene>
<protein>
    <submittedName>
        <fullName evidence="2">Uncharacterized protein</fullName>
    </submittedName>
</protein>
<reference evidence="2 3" key="1">
    <citation type="journal article" date="2023" name="Mol. Biol. Evol.">
        <title>Genomics of Secondarily Temperate Adaptation in the Only Non-Antarctic Icefish.</title>
        <authorList>
            <person name="Rivera-Colon A.G."/>
            <person name="Rayamajhi N."/>
            <person name="Minhas B.F."/>
            <person name="Madrigal G."/>
            <person name="Bilyk K.T."/>
            <person name="Yoon V."/>
            <person name="Hune M."/>
            <person name="Gregory S."/>
            <person name="Cheng C.H.C."/>
            <person name="Catchen J.M."/>
        </authorList>
    </citation>
    <scope>NUCLEOTIDE SEQUENCE [LARGE SCALE GENOMIC DNA]</scope>
    <source>
        <strain evidence="2">JC2023a</strain>
    </source>
</reference>
<organism evidence="2 3">
    <name type="scientific">Champsocephalus esox</name>
    <name type="common">pike icefish</name>
    <dbReference type="NCBI Taxonomy" id="159716"/>
    <lineage>
        <taxon>Eukaryota</taxon>
        <taxon>Metazoa</taxon>
        <taxon>Chordata</taxon>
        <taxon>Craniata</taxon>
        <taxon>Vertebrata</taxon>
        <taxon>Euteleostomi</taxon>
        <taxon>Actinopterygii</taxon>
        <taxon>Neopterygii</taxon>
        <taxon>Teleostei</taxon>
        <taxon>Neoteleostei</taxon>
        <taxon>Acanthomorphata</taxon>
        <taxon>Eupercaria</taxon>
        <taxon>Perciformes</taxon>
        <taxon>Notothenioidei</taxon>
        <taxon>Channichthyidae</taxon>
        <taxon>Champsocephalus</taxon>
    </lineage>
</organism>